<organism evidence="2 3">
    <name type="scientific">Actinomycetospora endophytica</name>
    <dbReference type="NCBI Taxonomy" id="2291215"/>
    <lineage>
        <taxon>Bacteria</taxon>
        <taxon>Bacillati</taxon>
        <taxon>Actinomycetota</taxon>
        <taxon>Actinomycetes</taxon>
        <taxon>Pseudonocardiales</taxon>
        <taxon>Pseudonocardiaceae</taxon>
        <taxon>Actinomycetospora</taxon>
    </lineage>
</organism>
<evidence type="ECO:0000313" key="2">
    <source>
        <dbReference type="EMBL" id="MCD2194308.1"/>
    </source>
</evidence>
<evidence type="ECO:0000259" key="1">
    <source>
        <dbReference type="Pfam" id="PF06974"/>
    </source>
</evidence>
<proteinExistence type="predicted"/>
<dbReference type="InterPro" id="IPR009721">
    <property type="entry name" value="O-acyltransferase_WSD1_C"/>
</dbReference>
<evidence type="ECO:0000313" key="3">
    <source>
        <dbReference type="Proteomes" id="UP001199469"/>
    </source>
</evidence>
<gene>
    <name evidence="2" type="ORF">LQ327_13080</name>
</gene>
<reference evidence="2 3" key="1">
    <citation type="submission" date="2021-11" db="EMBL/GenBank/DDBJ databases">
        <title>Draft genome sequence of Actinomycetospora sp. SF1 isolated from the rhizosphere soil.</title>
        <authorList>
            <person name="Duangmal K."/>
            <person name="Chantavorakit T."/>
        </authorList>
    </citation>
    <scope>NUCLEOTIDE SEQUENCE [LARGE SCALE GENOMIC DNA]</scope>
    <source>
        <strain evidence="2 3">TBRC 5722</strain>
    </source>
</reference>
<dbReference type="Proteomes" id="UP001199469">
    <property type="component" value="Unassembled WGS sequence"/>
</dbReference>
<name>A0ABS8P8H3_9PSEU</name>
<keyword evidence="3" id="KW-1185">Reference proteome</keyword>
<dbReference type="Pfam" id="PF06974">
    <property type="entry name" value="WS_DGAT_C"/>
    <property type="match status" value="1"/>
</dbReference>
<feature type="domain" description="O-acyltransferase WSD1 C-terminal" evidence="1">
    <location>
        <begin position="18"/>
        <end position="143"/>
    </location>
</feature>
<protein>
    <submittedName>
        <fullName evidence="2">WSD1 family O-acyltransferase</fullName>
    </submittedName>
</protein>
<comment type="caution">
    <text evidence="2">The sequence shown here is derived from an EMBL/GenBank/DDBJ whole genome shotgun (WGS) entry which is preliminary data.</text>
</comment>
<accession>A0ABS8P8H3</accession>
<dbReference type="EMBL" id="JAJNDB010000002">
    <property type="protein sequence ID" value="MCD2194308.1"/>
    <property type="molecule type" value="Genomic_DNA"/>
</dbReference>
<sequence>MVPLTARLRAGTGTADTGNRTAAVAVDLPIAPTSVRRRVAAVAAAVARAQASGQAEGSAAVLSGLGRLPRPVQRAFARLTYHGRFFHLIVSVMPGVRRPLHIGGGLVREVVPVLPLAPGVGVAVGALAWGRTLGVGLAVDDAVLGGRDLPGRVDAAWAGLIREAGVASEGQNGVERRLDTVR</sequence>